<dbReference type="RefSeq" id="WP_089074089.1">
    <property type="nucleotide sequence ID" value="NZ_CBCSAM010000002.1"/>
</dbReference>
<reference evidence="2 3" key="1">
    <citation type="journal article" date="2016" name="Int. J. Syst. Evol. Microbiol.">
        <title>Paraphotobacterium marinum gen. nov., sp. nov., a member of the family Vibrionaceae, isolated from surface seawater.</title>
        <authorList>
            <person name="Huang Z."/>
            <person name="Dong C."/>
            <person name="Shao Z."/>
        </authorList>
    </citation>
    <scope>NUCLEOTIDE SEQUENCE [LARGE SCALE GENOMIC DNA]</scope>
    <source>
        <strain evidence="2 3">NSCS20N07D</strain>
    </source>
</reference>
<sequence length="348" mass="39835">MSDMRSKLNLKALNIARRSLTIIDMIRVSLVLIYCFFYIVYFNQNYAFYTIVMSVFFTLGDIGNDFKNRMKIHGYLLVSCNILFLISAYVQSSMLLLLSFYTILTVVFVLLAKKYGPMMMFIIAPLCISSFTSINTISFFSTQIIQILLNISLASFCSFIIKFYLWPTSAGLMLENNKLSVDVINYGLQLSIAVIITITVILYFNIPSPFTMMIIIISGSVMNHELNKNRLMHRVIATFLGIIISPFIIKLVLITGSSFLILSISYLGVMAIIYTFYHYSFGLCYFLVTFILGVMNCMTKILHPETVMVWDPFTFYTMRLGQVLIAVAIFYIVMILFPVKQNNGRIIE</sequence>
<accession>A0A220VFV2</accession>
<evidence type="ECO:0000256" key="1">
    <source>
        <dbReference type="SAM" id="Phobius"/>
    </source>
</evidence>
<protein>
    <recommendedName>
        <fullName evidence="4">FUSC family protein</fullName>
    </recommendedName>
</protein>
<feature type="transmembrane region" description="Helical" evidence="1">
    <location>
        <begin position="72"/>
        <end position="89"/>
    </location>
</feature>
<organism evidence="2 3">
    <name type="scientific">Paraphotobacterium marinum</name>
    <dbReference type="NCBI Taxonomy" id="1755811"/>
    <lineage>
        <taxon>Bacteria</taxon>
        <taxon>Pseudomonadati</taxon>
        <taxon>Pseudomonadota</taxon>
        <taxon>Gammaproteobacteria</taxon>
        <taxon>Vibrionales</taxon>
        <taxon>Vibrionaceae</taxon>
        <taxon>Paraphotobacterium</taxon>
    </lineage>
</organism>
<keyword evidence="1" id="KW-0472">Membrane</keyword>
<dbReference type="EMBL" id="CP022356">
    <property type="protein sequence ID" value="ASK79181.1"/>
    <property type="molecule type" value="Genomic_DNA"/>
</dbReference>
<dbReference type="KEGG" id="pmai:CF386_08915"/>
<keyword evidence="3" id="KW-1185">Reference proteome</keyword>
<dbReference type="AlphaFoldDB" id="A0A220VFV2"/>
<evidence type="ECO:0008006" key="4">
    <source>
        <dbReference type="Google" id="ProtNLM"/>
    </source>
</evidence>
<feature type="transmembrane region" description="Helical" evidence="1">
    <location>
        <begin position="322"/>
        <end position="339"/>
    </location>
</feature>
<dbReference type="Proteomes" id="UP000242175">
    <property type="component" value="Chromosome small"/>
</dbReference>
<feature type="transmembrane region" description="Helical" evidence="1">
    <location>
        <begin position="186"/>
        <end position="204"/>
    </location>
</feature>
<evidence type="ECO:0000313" key="2">
    <source>
        <dbReference type="EMBL" id="ASK79181.1"/>
    </source>
</evidence>
<evidence type="ECO:0000313" key="3">
    <source>
        <dbReference type="Proteomes" id="UP000242175"/>
    </source>
</evidence>
<name>A0A220VFV2_9GAMM</name>
<feature type="transmembrane region" description="Helical" evidence="1">
    <location>
        <begin position="235"/>
        <end position="253"/>
    </location>
</feature>
<keyword evidence="1" id="KW-0812">Transmembrane</keyword>
<gene>
    <name evidence="2" type="ORF">CF386_08915</name>
</gene>
<keyword evidence="1" id="KW-1133">Transmembrane helix</keyword>
<feature type="transmembrane region" description="Helical" evidence="1">
    <location>
        <begin position="144"/>
        <end position="165"/>
    </location>
</feature>
<feature type="transmembrane region" description="Helical" evidence="1">
    <location>
        <begin position="46"/>
        <end position="63"/>
    </location>
</feature>
<feature type="transmembrane region" description="Helical" evidence="1">
    <location>
        <begin position="119"/>
        <end position="138"/>
    </location>
</feature>
<proteinExistence type="predicted"/>
<feature type="transmembrane region" description="Helical" evidence="1">
    <location>
        <begin position="20"/>
        <end position="40"/>
    </location>
</feature>